<proteinExistence type="predicted"/>
<reference evidence="2 3" key="1">
    <citation type="journal article" date="2012" name="BMC Genomics">
        <title>Genome-guided analysis of physiological and morphological traits of the fermentative acetate oxidizer Thermacetogenium phaeum.</title>
        <authorList>
            <person name="Oehler D."/>
            <person name="Poehlein A."/>
            <person name="Leimbach A."/>
            <person name="Muller N."/>
            <person name="Daniel R."/>
            <person name="Gottschalk G."/>
            <person name="Schink B."/>
        </authorList>
    </citation>
    <scope>NUCLEOTIDE SEQUENCE [LARGE SCALE GENOMIC DNA]</scope>
    <source>
        <strain evidence="3">ATCC BAA-254 / DSM 26808 / PB</strain>
    </source>
</reference>
<dbReference type="KEGG" id="tpz:Tph_c10430"/>
<keyword evidence="3" id="KW-1185">Reference proteome</keyword>
<dbReference type="HOGENOM" id="CLU_2703636_0_0_9"/>
<sequence length="73" mass="8001">MHIVRDAEGVFNRQAPADQKREGIYEGKTASIPVTVTAPVLERISVSPEQMNIAAGKTGQLLRPSTRTEPRKT</sequence>
<organism evidence="2 3">
    <name type="scientific">Thermacetogenium phaeum (strain ATCC BAA-254 / DSM 26808 / PB)</name>
    <dbReference type="NCBI Taxonomy" id="1089553"/>
    <lineage>
        <taxon>Bacteria</taxon>
        <taxon>Bacillati</taxon>
        <taxon>Bacillota</taxon>
        <taxon>Clostridia</taxon>
        <taxon>Thermoanaerobacterales</taxon>
        <taxon>Thermoanaerobacteraceae</taxon>
        <taxon>Thermacetogenium</taxon>
    </lineage>
</organism>
<evidence type="ECO:0000313" key="3">
    <source>
        <dbReference type="Proteomes" id="UP000000467"/>
    </source>
</evidence>
<dbReference type="EMBL" id="CP003732">
    <property type="protein sequence ID" value="AFV11266.1"/>
    <property type="molecule type" value="Genomic_DNA"/>
</dbReference>
<dbReference type="Proteomes" id="UP000000467">
    <property type="component" value="Chromosome"/>
</dbReference>
<evidence type="ECO:0000313" key="2">
    <source>
        <dbReference type="EMBL" id="AFV11266.1"/>
    </source>
</evidence>
<dbReference type="RefSeq" id="WP_015050147.1">
    <property type="nucleotide sequence ID" value="NC_018870.1"/>
</dbReference>
<gene>
    <name evidence="2" type="ordered locus">Tph_c10430</name>
</gene>
<protein>
    <submittedName>
        <fullName evidence="2">Uncharacterized protein</fullName>
    </submittedName>
</protein>
<evidence type="ECO:0000256" key="1">
    <source>
        <dbReference type="SAM" id="MobiDB-lite"/>
    </source>
</evidence>
<name>K4LDZ9_THEPS</name>
<dbReference type="AlphaFoldDB" id="K4LDZ9"/>
<feature type="region of interest" description="Disordered" evidence="1">
    <location>
        <begin position="51"/>
        <end position="73"/>
    </location>
</feature>
<accession>K4LDZ9</accession>